<dbReference type="EMBL" id="CM037159">
    <property type="protein sequence ID" value="KAH7865338.1"/>
    <property type="molecule type" value="Genomic_DNA"/>
</dbReference>
<proteinExistence type="predicted"/>
<protein>
    <submittedName>
        <fullName evidence="1">Uncharacterized protein</fullName>
    </submittedName>
</protein>
<evidence type="ECO:0000313" key="2">
    <source>
        <dbReference type="Proteomes" id="UP000828048"/>
    </source>
</evidence>
<gene>
    <name evidence="1" type="ORF">Vadar_005343</name>
</gene>
<dbReference type="Proteomes" id="UP000828048">
    <property type="component" value="Chromosome 9"/>
</dbReference>
<name>A0ACB7ZHK8_9ERIC</name>
<accession>A0ACB7ZHK8</accession>
<organism evidence="1 2">
    <name type="scientific">Vaccinium darrowii</name>
    <dbReference type="NCBI Taxonomy" id="229202"/>
    <lineage>
        <taxon>Eukaryota</taxon>
        <taxon>Viridiplantae</taxon>
        <taxon>Streptophyta</taxon>
        <taxon>Embryophyta</taxon>
        <taxon>Tracheophyta</taxon>
        <taxon>Spermatophyta</taxon>
        <taxon>Magnoliopsida</taxon>
        <taxon>eudicotyledons</taxon>
        <taxon>Gunneridae</taxon>
        <taxon>Pentapetalae</taxon>
        <taxon>asterids</taxon>
        <taxon>Ericales</taxon>
        <taxon>Ericaceae</taxon>
        <taxon>Vaccinioideae</taxon>
        <taxon>Vaccinieae</taxon>
        <taxon>Vaccinium</taxon>
    </lineage>
</organism>
<keyword evidence="2" id="KW-1185">Reference proteome</keyword>
<evidence type="ECO:0000313" key="1">
    <source>
        <dbReference type="EMBL" id="KAH7865338.1"/>
    </source>
</evidence>
<reference evidence="1 2" key="1">
    <citation type="journal article" date="2021" name="Hortic Res">
        <title>High-quality reference genome and annotation aids understanding of berry development for evergreen blueberry (Vaccinium darrowii).</title>
        <authorList>
            <person name="Yu J."/>
            <person name="Hulse-Kemp A.M."/>
            <person name="Babiker E."/>
            <person name="Staton M."/>
        </authorList>
    </citation>
    <scope>NUCLEOTIDE SEQUENCE [LARGE SCALE GENOMIC DNA]</scope>
    <source>
        <strain evidence="2">cv. NJ 8807/NJ 8810</strain>
        <tissue evidence="1">Young leaf</tissue>
    </source>
</reference>
<comment type="caution">
    <text evidence="1">The sequence shown here is derived from an EMBL/GenBank/DDBJ whole genome shotgun (WGS) entry which is preliminary data.</text>
</comment>
<sequence length="1033" mass="116361">MLEETDIFVSGVILALANDSAQGKSNGVKCEGFGGVESWAISGYEEVHQLYGFLLSIEIADYDCDKPAGKGILGIKKTEEGMAAFGYFIKQVLPQINEDEISDDYPLPAFYKTSIQETDEYVTVDGDFHANNLDEPHRPMLHNWALYNTDFRLISLELLPMESCADIDATIYGSGVMTADDGTWFSLDVGTSSSSLGENNVDGIPIYLSATKQWIIEFGSSMVSISIRTDMVWYRLGKPSKQYIPWYRTILKTARLAISIITLLKEQSRVSRLSFQDIIKRVSEFDKKHPAYISSNLLEVERYVVVHGQIILQQFAVFPDVHIKKCAFVSLLHTKMKGRHHRKWLVKNKAQVKRKVNLNPRAAITPTISEREVMPATTTKLINRLWVDFYSNHVLEDSKDIDMCAEEEDEIQEEHEEDGGEEVEEDDEEKAAVMKEVVGITHEGEATNDKSTVGEVVVSVGDSVLLRADDFANAKEVFLTYHCLDFELGDVKKIVVVELRLMPWGHQHRNSNAITDNIDRSKAEESKSKGPHRFIENEDNETFKNGRNVGLKAFLVCQMLDIEGVEDPKSADPASTKIKITRFFSPADISPEKAYGSDLREVYYSDEIVIVPLTAIEGKCEVLRKQENPFLDAPAIFQHIFFCEKIYDYNDGAIKQLSAHIKFSPSKERIVDEATKSKNKGKCIEGESNFREQNDVSLVKGLATLDIFAGCGGLSEDLQQSGVSQTKWAIENEDNAGMTFKLNHPEALMLIHNCNVILRAIMAAYGDEDDCISTAEATQLAAKLDEETINNLPRPGQVDFIIGGPPCQGFSGMNRHNQSGWSKVQCEMILAFLSFADYFRPRFFFLENVRNIVSHNKGKTFRLTLASLLEMGYQVRFGVLEARAYGVSQSRKRAFIWAASPEETLPEWPEPMHVFSGPELKIALNGSTKYVAVRTKRHNQWKGLFGRLDWEGNFPTSITYPNPMGKVGMCFHPEQDRILTVRECARSQGFPDRYRFAGSIVHKRRQIGNAVPPPLAFALGRKLKEAVEKKFKK</sequence>